<sequence length="512" mass="58594">MILRIFCVARFIYRLNILAVIIGILFSYCLLISISIKASLDNDILDGISLDNEEEKWVFKFIPHNCVLPDHRENVCYIAMLDKKIISSESITQKIDTILISILENSNVEELPNANDYPSLPFCSMASLSGVDADNFLRALNSGPKNYKYAFVVIFTLNKDNKTLDYTIEQIELNNTVHVKGLISNGSSNELNILKPLFASCKHMRVSSENSYHTNDACCDEISYHNPLFDDIDSMIYDELWLNISKELFPSSQNMESTSGSSSQVNNTCYNKVSDINLMLVDDKMLSNDCLIDTGLLNKDKDIELISDRKKSPELRNKTENSSCDIVISVGTNKLSSPNSEGGNLLYGHVNNMPIPVSDGAEECSLGKNYECRICSMYFNMEHHLQSHIKNIHQDKKKICSECGRLFGCNDHLKSHMDIHANVKRHKCTWEGCNKTFYQKHQLKIHIRIHTNEKPYPCLECNMRFISKQELTVHTLRHRGETPFKCIICDKAFYRKNVLVRHLKIHTEKNRL</sequence>
<dbReference type="SMART" id="SM00355">
    <property type="entry name" value="ZnF_C2H2"/>
    <property type="match status" value="5"/>
</dbReference>
<dbReference type="PROSITE" id="PS50157">
    <property type="entry name" value="ZINC_FINGER_C2H2_2"/>
    <property type="match status" value="5"/>
</dbReference>
<keyword evidence="6" id="KW-0812">Transmembrane</keyword>
<keyword evidence="6" id="KW-1133">Transmembrane helix</keyword>
<evidence type="ECO:0000259" key="7">
    <source>
        <dbReference type="PROSITE" id="PS50157"/>
    </source>
</evidence>
<accession>A0AA90NS73</accession>
<dbReference type="GO" id="GO:0000977">
    <property type="term" value="F:RNA polymerase II transcription regulatory region sequence-specific DNA binding"/>
    <property type="evidence" value="ECO:0007669"/>
    <property type="project" value="TreeGrafter"/>
</dbReference>
<dbReference type="SUPFAM" id="SSF57667">
    <property type="entry name" value="beta-beta-alpha zinc fingers"/>
    <property type="match status" value="3"/>
</dbReference>
<dbReference type="EMBL" id="JASXSV010000004">
    <property type="protein sequence ID" value="MDP0588337.1"/>
    <property type="molecule type" value="Genomic_DNA"/>
</dbReference>
<dbReference type="FunFam" id="3.30.160.60:FF:000870">
    <property type="entry name" value="zinc finger protein 197 isoform X1"/>
    <property type="match status" value="1"/>
</dbReference>
<feature type="domain" description="C2H2-type" evidence="7">
    <location>
        <begin position="426"/>
        <end position="455"/>
    </location>
</feature>
<name>A0AA90NS73_9GAMM</name>
<reference evidence="8 9" key="1">
    <citation type="journal article" date="2023" name="bioRxiv">
        <title>An intranuclear bacterial parasite of deep-sea mussels expresses apoptosis inhibitors acquired from its host.</title>
        <authorList>
            <person name="Gonzalez Porras M.A."/>
            <person name="Assie A."/>
            <person name="Tietjen M."/>
            <person name="Violette M."/>
            <person name="Kleiner M."/>
            <person name="Gruber-Vodicka H."/>
            <person name="Dubilier N."/>
            <person name="Leisch N."/>
        </authorList>
    </citation>
    <scope>NUCLEOTIDE SEQUENCE [LARGE SCALE GENOMIC DNA]</scope>
    <source>
        <strain evidence="8">IAP13</strain>
    </source>
</reference>
<protein>
    <submittedName>
        <fullName evidence="8">C2H2-type zinc finger protein</fullName>
    </submittedName>
</protein>
<dbReference type="PANTHER" id="PTHR24381:SF393">
    <property type="entry name" value="CHROMATIN-LINKED ADAPTOR FOR MSL PROTEINS, ISOFORM B"/>
    <property type="match status" value="1"/>
</dbReference>
<dbReference type="Pfam" id="PF00096">
    <property type="entry name" value="zf-C2H2"/>
    <property type="match status" value="3"/>
</dbReference>
<keyword evidence="9" id="KW-1185">Reference proteome</keyword>
<dbReference type="PROSITE" id="PS00028">
    <property type="entry name" value="ZINC_FINGER_C2H2_1"/>
    <property type="match status" value="5"/>
</dbReference>
<feature type="domain" description="C2H2-type" evidence="7">
    <location>
        <begin position="370"/>
        <end position="398"/>
    </location>
</feature>
<evidence type="ECO:0000313" key="9">
    <source>
        <dbReference type="Proteomes" id="UP001178148"/>
    </source>
</evidence>
<evidence type="ECO:0000256" key="5">
    <source>
        <dbReference type="PROSITE-ProRule" id="PRU00042"/>
    </source>
</evidence>
<evidence type="ECO:0000313" key="8">
    <source>
        <dbReference type="EMBL" id="MDP0588337.1"/>
    </source>
</evidence>
<dbReference type="FunFam" id="3.30.160.60:FF:000125">
    <property type="entry name" value="Putative zinc finger protein 143"/>
    <property type="match status" value="1"/>
</dbReference>
<dbReference type="GO" id="GO:0008270">
    <property type="term" value="F:zinc ion binding"/>
    <property type="evidence" value="ECO:0007669"/>
    <property type="project" value="UniProtKB-KW"/>
</dbReference>
<evidence type="ECO:0000256" key="1">
    <source>
        <dbReference type="ARBA" id="ARBA00022723"/>
    </source>
</evidence>
<keyword evidence="1" id="KW-0479">Metal-binding</keyword>
<dbReference type="GO" id="GO:0000981">
    <property type="term" value="F:DNA-binding transcription factor activity, RNA polymerase II-specific"/>
    <property type="evidence" value="ECO:0007669"/>
    <property type="project" value="TreeGrafter"/>
</dbReference>
<dbReference type="FunFam" id="3.30.160.60:FF:000065">
    <property type="entry name" value="B-cell CLL/lymphoma 6, member B"/>
    <property type="match status" value="1"/>
</dbReference>
<feature type="domain" description="C2H2-type" evidence="7">
    <location>
        <begin position="456"/>
        <end position="483"/>
    </location>
</feature>
<dbReference type="InterPro" id="IPR013087">
    <property type="entry name" value="Znf_C2H2_type"/>
</dbReference>
<evidence type="ECO:0000256" key="4">
    <source>
        <dbReference type="ARBA" id="ARBA00022833"/>
    </source>
</evidence>
<gene>
    <name evidence="8" type="ORF">QS748_03730</name>
</gene>
<dbReference type="PANTHER" id="PTHR24381">
    <property type="entry name" value="ZINC FINGER PROTEIN"/>
    <property type="match status" value="1"/>
</dbReference>
<dbReference type="Proteomes" id="UP001178148">
    <property type="component" value="Unassembled WGS sequence"/>
</dbReference>
<feature type="domain" description="C2H2-type" evidence="7">
    <location>
        <begin position="398"/>
        <end position="425"/>
    </location>
</feature>
<organism evidence="8 9">
    <name type="scientific">Candidatus Endonucleibacter bathymodioli</name>
    <dbReference type="NCBI Taxonomy" id="539814"/>
    <lineage>
        <taxon>Bacteria</taxon>
        <taxon>Pseudomonadati</taxon>
        <taxon>Pseudomonadota</taxon>
        <taxon>Gammaproteobacteria</taxon>
        <taxon>Oceanospirillales</taxon>
        <taxon>Endozoicomonadaceae</taxon>
        <taxon>Candidatus Endonucleibacter</taxon>
    </lineage>
</organism>
<dbReference type="Gene3D" id="3.30.160.60">
    <property type="entry name" value="Classic Zinc Finger"/>
    <property type="match status" value="4"/>
</dbReference>
<feature type="transmembrane region" description="Helical" evidence="6">
    <location>
        <begin position="12"/>
        <end position="36"/>
    </location>
</feature>
<dbReference type="InterPro" id="IPR036236">
    <property type="entry name" value="Znf_C2H2_sf"/>
</dbReference>
<feature type="domain" description="C2H2-type" evidence="7">
    <location>
        <begin position="484"/>
        <end position="511"/>
    </location>
</feature>
<dbReference type="AlphaFoldDB" id="A0AA90NS73"/>
<keyword evidence="3 5" id="KW-0863">Zinc-finger</keyword>
<evidence type="ECO:0000256" key="3">
    <source>
        <dbReference type="ARBA" id="ARBA00022771"/>
    </source>
</evidence>
<evidence type="ECO:0000256" key="2">
    <source>
        <dbReference type="ARBA" id="ARBA00022737"/>
    </source>
</evidence>
<evidence type="ECO:0000256" key="6">
    <source>
        <dbReference type="SAM" id="Phobius"/>
    </source>
</evidence>
<proteinExistence type="predicted"/>
<keyword evidence="2" id="KW-0677">Repeat</keyword>
<keyword evidence="4" id="KW-0862">Zinc</keyword>
<comment type="caution">
    <text evidence="8">The sequence shown here is derived from an EMBL/GenBank/DDBJ whole genome shotgun (WGS) entry which is preliminary data.</text>
</comment>
<keyword evidence="6" id="KW-0472">Membrane</keyword>